<dbReference type="Proteomes" id="UP000054845">
    <property type="component" value="Unassembled WGS sequence"/>
</dbReference>
<accession>A0A0P1BHL1</accession>
<evidence type="ECO:0000313" key="2">
    <source>
        <dbReference type="Proteomes" id="UP000054845"/>
    </source>
</evidence>
<protein>
    <submittedName>
        <fullName evidence="1">Uncharacterized protein</fullName>
    </submittedName>
</protein>
<name>A0A0P1BHL1_9BASI</name>
<sequence length="78" mass="8992">MAQDLQLDTRVILNQGNDNLSYKPGSACIRRNSTALRQMCRETGHLLMEADRQRWPTQQATRMNDVLEDPACYHHPPL</sequence>
<keyword evidence="2" id="KW-1185">Reference proteome</keyword>
<reference evidence="1 2" key="1">
    <citation type="submission" date="2014-09" db="EMBL/GenBank/DDBJ databases">
        <authorList>
            <person name="Magalhaes I.L.F."/>
            <person name="Oliveira U."/>
            <person name="Santos F.R."/>
            <person name="Vidigal T.H.D.A."/>
            <person name="Brescovit A.D."/>
            <person name="Santos A.J."/>
        </authorList>
    </citation>
    <scope>NUCLEOTIDE SEQUENCE [LARGE SCALE GENOMIC DNA]</scope>
</reference>
<dbReference type="EMBL" id="CCYA01000252">
    <property type="protein sequence ID" value="CEH15073.1"/>
    <property type="molecule type" value="Genomic_DNA"/>
</dbReference>
<evidence type="ECO:0000313" key="1">
    <source>
        <dbReference type="EMBL" id="CEH15073.1"/>
    </source>
</evidence>
<proteinExistence type="predicted"/>
<dbReference type="AlphaFoldDB" id="A0A0P1BHL1"/>
<organism evidence="1 2">
    <name type="scientific">Ceraceosorus bombacis</name>
    <dbReference type="NCBI Taxonomy" id="401625"/>
    <lineage>
        <taxon>Eukaryota</taxon>
        <taxon>Fungi</taxon>
        <taxon>Dikarya</taxon>
        <taxon>Basidiomycota</taxon>
        <taxon>Ustilaginomycotina</taxon>
        <taxon>Exobasidiomycetes</taxon>
        <taxon>Ceraceosorales</taxon>
        <taxon>Ceraceosoraceae</taxon>
        <taxon>Ceraceosorus</taxon>
    </lineage>
</organism>